<evidence type="ECO:0000313" key="4">
    <source>
        <dbReference type="EMBL" id="SFV70507.1"/>
    </source>
</evidence>
<dbReference type="GO" id="GO:0006508">
    <property type="term" value="P:proteolysis"/>
    <property type="evidence" value="ECO:0007669"/>
    <property type="project" value="UniProtKB-KW"/>
</dbReference>
<feature type="compositionally biased region" description="Polar residues" evidence="2">
    <location>
        <begin position="22"/>
        <end position="31"/>
    </location>
</feature>
<dbReference type="AlphaFoldDB" id="A0A1W1CXS8"/>
<dbReference type="SUPFAM" id="SSF117892">
    <property type="entry name" value="Band 7/SPFH domain"/>
    <property type="match status" value="1"/>
</dbReference>
<dbReference type="InterPro" id="IPR000163">
    <property type="entry name" value="Prohibitin"/>
</dbReference>
<dbReference type="CDD" id="cd03401">
    <property type="entry name" value="SPFH_prohibitin"/>
    <property type="match status" value="1"/>
</dbReference>
<dbReference type="PRINTS" id="PR00679">
    <property type="entry name" value="PROHIBITIN"/>
</dbReference>
<dbReference type="SMART" id="SM00244">
    <property type="entry name" value="PHB"/>
    <property type="match status" value="1"/>
</dbReference>
<dbReference type="GO" id="GO:0016020">
    <property type="term" value="C:membrane"/>
    <property type="evidence" value="ECO:0007669"/>
    <property type="project" value="InterPro"/>
</dbReference>
<dbReference type="GO" id="GO:0008233">
    <property type="term" value="F:peptidase activity"/>
    <property type="evidence" value="ECO:0007669"/>
    <property type="project" value="UniProtKB-KW"/>
</dbReference>
<evidence type="ECO:0000256" key="2">
    <source>
        <dbReference type="SAM" id="MobiDB-lite"/>
    </source>
</evidence>
<dbReference type="Gene3D" id="3.30.479.30">
    <property type="entry name" value="Band 7 domain"/>
    <property type="match status" value="1"/>
</dbReference>
<evidence type="ECO:0000259" key="3">
    <source>
        <dbReference type="SMART" id="SM00244"/>
    </source>
</evidence>
<dbReference type="Pfam" id="PF01145">
    <property type="entry name" value="Band_7"/>
    <property type="match status" value="1"/>
</dbReference>
<keyword evidence="4" id="KW-0378">Hydrolase</keyword>
<dbReference type="PANTHER" id="PTHR23222">
    <property type="entry name" value="PROHIBITIN"/>
    <property type="match status" value="1"/>
</dbReference>
<reference evidence="4" key="1">
    <citation type="submission" date="2016-10" db="EMBL/GenBank/DDBJ databases">
        <authorList>
            <person name="de Groot N.N."/>
        </authorList>
    </citation>
    <scope>NUCLEOTIDE SEQUENCE</scope>
</reference>
<gene>
    <name evidence="4" type="ORF">MNB_SV-13-2129</name>
</gene>
<name>A0A1W1CXS8_9ZZZZ</name>
<organism evidence="4">
    <name type="scientific">hydrothermal vent metagenome</name>
    <dbReference type="NCBI Taxonomy" id="652676"/>
    <lineage>
        <taxon>unclassified sequences</taxon>
        <taxon>metagenomes</taxon>
        <taxon>ecological metagenomes</taxon>
    </lineage>
</organism>
<keyword evidence="1" id="KW-0175">Coiled coil</keyword>
<proteinExistence type="predicted"/>
<sequence>MPADMNDYFKKKQPNNSGGGNNQTPKKSQQPTGGGNGGGKSAPSWIFLALAIVTGFIFFKPFTIINSGEVGIKVNTGKFEEVPLKAGLRFYIPVLERIIIVNTRIRQIIYSNQDNAMIGDNYNSGTTLGGNNIEGAVKRSRAIPVLDKRGLTVNIDLAVQYRLRAESAPKTIEKWGSSWEEKIINSKVREVVRDVVGQYAAEKLPEMRKEIATAIQTKVTNKVNSLEGKPVILVSVELRNIVLPLKIREKIEQLQAEKQNVNIAEQQKERAKQEAQKNAEIARGEAERNRIVAQGQADKIRIEAQEQAKANSLISASLTTQLLQLEQIKTQAKFNEALKVNKDAKIFLTPGGAVPNIWVDTKDKEQKSVSAKQ</sequence>
<feature type="region of interest" description="Disordered" evidence="2">
    <location>
        <begin position="1"/>
        <end position="38"/>
    </location>
</feature>
<feature type="domain" description="Band 7" evidence="3">
    <location>
        <begin position="60"/>
        <end position="255"/>
    </location>
</feature>
<feature type="coiled-coil region" evidence="1">
    <location>
        <begin position="247"/>
        <end position="285"/>
    </location>
</feature>
<dbReference type="EMBL" id="FPHM01000159">
    <property type="protein sequence ID" value="SFV70507.1"/>
    <property type="molecule type" value="Genomic_DNA"/>
</dbReference>
<dbReference type="InterPro" id="IPR001107">
    <property type="entry name" value="Band_7"/>
</dbReference>
<dbReference type="InterPro" id="IPR036013">
    <property type="entry name" value="Band_7/SPFH_dom_sf"/>
</dbReference>
<dbReference type="PANTHER" id="PTHR23222:SF0">
    <property type="entry name" value="PROHIBITIN 1"/>
    <property type="match status" value="1"/>
</dbReference>
<keyword evidence="4" id="KW-0645">Protease</keyword>
<evidence type="ECO:0000256" key="1">
    <source>
        <dbReference type="SAM" id="Coils"/>
    </source>
</evidence>
<protein>
    <submittedName>
        <fullName evidence="4">Membrane protease family protein HP0248</fullName>
    </submittedName>
</protein>
<accession>A0A1W1CXS8</accession>